<proteinExistence type="inferred from homology"/>
<comment type="similarity">
    <text evidence="1">Belongs to the universal ribosomal protein uL6 family.</text>
</comment>
<sequence>MIYLNKIILKNNNLLNIIDNKYKLNRLIIQNNTTKNYIYLNIINYININLNLKYIYISLKKNLLISKNFFILYTNLINKNFLTTKNNYSLKLIINGVGYFFKINNNILTIKIEYSHTINIKLPETIKCTIENNGTTLNLTTFNKQLLTLIASKIKLLSKINKYKGKGIYYFNEKINLKIIKKLKAS</sequence>
<dbReference type="GO" id="GO:1990904">
    <property type="term" value="C:ribonucleoprotein complex"/>
    <property type="evidence" value="ECO:0007669"/>
    <property type="project" value="UniProtKB-KW"/>
</dbReference>
<dbReference type="Gene3D" id="3.90.930.12">
    <property type="entry name" value="Ribosomal protein L6, alpha-beta domain"/>
    <property type="match status" value="1"/>
</dbReference>
<dbReference type="PRINTS" id="PR00059">
    <property type="entry name" value="RIBOSOMALL6"/>
</dbReference>
<evidence type="ECO:0000256" key="1">
    <source>
        <dbReference type="ARBA" id="ARBA00009356"/>
    </source>
</evidence>
<evidence type="ECO:0000313" key="4">
    <source>
        <dbReference type="EMBL" id="QEM01657.1"/>
    </source>
</evidence>
<keyword evidence="2 4" id="KW-0689">Ribosomal protein</keyword>
<keyword evidence="3" id="KW-0687">Ribonucleoprotein</keyword>
<dbReference type="InterPro" id="IPR019906">
    <property type="entry name" value="Ribosomal_uL6_bac-type"/>
</dbReference>
<dbReference type="GO" id="GO:0005840">
    <property type="term" value="C:ribosome"/>
    <property type="evidence" value="ECO:0007669"/>
    <property type="project" value="UniProtKB-KW"/>
</dbReference>
<accession>A0A5C1H7S0</accession>
<dbReference type="GO" id="GO:0019843">
    <property type="term" value="F:rRNA binding"/>
    <property type="evidence" value="ECO:0007669"/>
    <property type="project" value="InterPro"/>
</dbReference>
<organism evidence="4">
    <name type="scientific">Nephromyces sp. ex Molgula occidentalis</name>
    <dbReference type="NCBI Taxonomy" id="2544991"/>
    <lineage>
        <taxon>Eukaryota</taxon>
        <taxon>Sar</taxon>
        <taxon>Alveolata</taxon>
        <taxon>Apicomplexa</taxon>
        <taxon>Aconoidasida</taxon>
        <taxon>Nephromycida</taxon>
        <taxon>Nephromyces</taxon>
    </lineage>
</organism>
<dbReference type="GO" id="GO:0006412">
    <property type="term" value="P:translation"/>
    <property type="evidence" value="ECO:0007669"/>
    <property type="project" value="InterPro"/>
</dbReference>
<evidence type="ECO:0000256" key="2">
    <source>
        <dbReference type="ARBA" id="ARBA00022980"/>
    </source>
</evidence>
<dbReference type="InterPro" id="IPR000702">
    <property type="entry name" value="Ribosomal_uL6-like"/>
</dbReference>
<dbReference type="AlphaFoldDB" id="A0A5C1H7S0"/>
<dbReference type="PIRSF" id="PIRSF002162">
    <property type="entry name" value="Ribosomal_L6"/>
    <property type="match status" value="1"/>
</dbReference>
<name>A0A5C1H7S0_9APIC</name>
<dbReference type="GO" id="GO:0003735">
    <property type="term" value="F:structural constituent of ribosome"/>
    <property type="evidence" value="ECO:0007669"/>
    <property type="project" value="InterPro"/>
</dbReference>
<dbReference type="SUPFAM" id="SSF56053">
    <property type="entry name" value="Ribosomal protein L6"/>
    <property type="match status" value="1"/>
</dbReference>
<reference evidence="4" key="1">
    <citation type="journal article" date="2019" name="Genome Biol. Evol.">
        <title>Nephromyces represents a diverse and novel lineage of the Apicomplexa that has retained apicoplasts.</title>
        <authorList>
            <person name="Munoz-Gomez S.A."/>
            <person name="Durnin K."/>
            <person name="Eme L."/>
            <person name="Paight C."/>
            <person name="Lane C.E."/>
            <person name="Saffo M.B."/>
            <person name="Slamovits C.H."/>
        </authorList>
    </citation>
    <scope>NUCLEOTIDE SEQUENCE</scope>
    <source>
        <strain evidence="4">449</strain>
    </source>
</reference>
<evidence type="ECO:0000256" key="3">
    <source>
        <dbReference type="ARBA" id="ARBA00023274"/>
    </source>
</evidence>
<gene>
    <name evidence="4" type="primary">rpl6</name>
</gene>
<protein>
    <submittedName>
        <fullName evidence="4">50S ribosomal protein L6</fullName>
    </submittedName>
</protein>
<dbReference type="InterPro" id="IPR036789">
    <property type="entry name" value="Ribosomal_uL6-like_a/b-dom_sf"/>
</dbReference>
<dbReference type="EMBL" id="MK573202">
    <property type="protein sequence ID" value="QEM01657.1"/>
    <property type="molecule type" value="Genomic_DNA"/>
</dbReference>